<evidence type="ECO:0000256" key="3">
    <source>
        <dbReference type="ARBA" id="ARBA00022490"/>
    </source>
</evidence>
<dbReference type="GO" id="GO:0002143">
    <property type="term" value="P:tRNA wobble position uridine thiolation"/>
    <property type="evidence" value="ECO:0007669"/>
    <property type="project" value="TreeGrafter"/>
</dbReference>
<dbReference type="InterPro" id="IPR025526">
    <property type="entry name" value="DsrC-like_dom_sf"/>
</dbReference>
<gene>
    <name evidence="4" type="primary">tusE</name>
    <name evidence="4" type="ORF">GH975_04705</name>
</gene>
<dbReference type="InterPro" id="IPR042072">
    <property type="entry name" value="DsrC-like_C"/>
</dbReference>
<organism evidence="4 5">
    <name type="scientific">Litorivicinus lipolyticus</name>
    <dbReference type="NCBI Taxonomy" id="418701"/>
    <lineage>
        <taxon>Bacteria</taxon>
        <taxon>Pseudomonadati</taxon>
        <taxon>Pseudomonadota</taxon>
        <taxon>Gammaproteobacteria</taxon>
        <taxon>Oceanospirillales</taxon>
        <taxon>Litorivicinaceae</taxon>
        <taxon>Litorivicinus</taxon>
    </lineage>
</organism>
<evidence type="ECO:0000313" key="5">
    <source>
        <dbReference type="Proteomes" id="UP000388235"/>
    </source>
</evidence>
<proteinExistence type="inferred from homology"/>
<dbReference type="Pfam" id="PF04358">
    <property type="entry name" value="DsrC"/>
    <property type="match status" value="1"/>
</dbReference>
<accession>A0A5Q2QA90</accession>
<reference evidence="4 5" key="1">
    <citation type="submission" date="2019-11" db="EMBL/GenBank/DDBJ databases">
        <authorList>
            <person name="Khan S.A."/>
            <person name="Jeon C.O."/>
            <person name="Chun B.H."/>
        </authorList>
    </citation>
    <scope>NUCLEOTIDE SEQUENCE [LARGE SCALE GENOMIC DNA]</scope>
    <source>
        <strain evidence="4 5">IMCC 1097</strain>
    </source>
</reference>
<protein>
    <submittedName>
        <fullName evidence="4">TusE/DsrC/DsvC family sulfur relay protein</fullName>
    </submittedName>
</protein>
<dbReference type="Gene3D" id="3.30.1420.10">
    <property type="match status" value="1"/>
</dbReference>
<dbReference type="EMBL" id="CP045871">
    <property type="protein sequence ID" value="QGG79914.1"/>
    <property type="molecule type" value="Genomic_DNA"/>
</dbReference>
<comment type="subcellular location">
    <subcellularLocation>
        <location evidence="1">Cytoplasm</location>
    </subcellularLocation>
</comment>
<dbReference type="InterPro" id="IPR043163">
    <property type="entry name" value="DsrC-like_N"/>
</dbReference>
<dbReference type="InterPro" id="IPR007453">
    <property type="entry name" value="DsrC/TusE"/>
</dbReference>
<sequence>MGQFWARLHPGRCAWAPVRNRVGCGRTGCADGNLRANRDVVNRDDHGYLLDHADWTPAIAEQLATEQSICLGPAHWELIESIQAFYAAFEHSPSNRPLAKWIRTRHGADKASTLYLLNLFPTSPPKQLALIAGLPRPEHCL</sequence>
<dbReference type="OrthoDB" id="9786347at2"/>
<dbReference type="Gene3D" id="1.10.10.370">
    <property type="entry name" value="DsrC-like protein, C-terminal domain"/>
    <property type="match status" value="1"/>
</dbReference>
<dbReference type="AlphaFoldDB" id="A0A5Q2QA90"/>
<keyword evidence="3" id="KW-0963">Cytoplasm</keyword>
<dbReference type="NCBIfam" id="TIGR03342">
    <property type="entry name" value="dsrC_tusE_dsvC"/>
    <property type="match status" value="1"/>
</dbReference>
<dbReference type="Proteomes" id="UP000388235">
    <property type="component" value="Chromosome"/>
</dbReference>
<dbReference type="SUPFAM" id="SSF69721">
    <property type="entry name" value="DsrC, the gamma subunit of dissimilatory sulfite reductase"/>
    <property type="match status" value="1"/>
</dbReference>
<dbReference type="PANTHER" id="PTHR37010">
    <property type="entry name" value="SULFURTRANSFERASE TUSE"/>
    <property type="match status" value="1"/>
</dbReference>
<evidence type="ECO:0000313" key="4">
    <source>
        <dbReference type="EMBL" id="QGG79914.1"/>
    </source>
</evidence>
<name>A0A5Q2QA90_9GAMM</name>
<dbReference type="GO" id="GO:0097163">
    <property type="term" value="F:sulfur carrier activity"/>
    <property type="evidence" value="ECO:0007669"/>
    <property type="project" value="TreeGrafter"/>
</dbReference>
<comment type="similarity">
    <text evidence="2">Belongs to the DsrC/TusE family.</text>
</comment>
<evidence type="ECO:0000256" key="1">
    <source>
        <dbReference type="ARBA" id="ARBA00004496"/>
    </source>
</evidence>
<dbReference type="PANTHER" id="PTHR37010:SF1">
    <property type="entry name" value="SULFURTRANSFERASE TUSE"/>
    <property type="match status" value="1"/>
</dbReference>
<evidence type="ECO:0000256" key="2">
    <source>
        <dbReference type="ARBA" id="ARBA00005718"/>
    </source>
</evidence>
<dbReference type="GO" id="GO:0005737">
    <property type="term" value="C:cytoplasm"/>
    <property type="evidence" value="ECO:0007669"/>
    <property type="project" value="UniProtKB-SubCell"/>
</dbReference>
<dbReference type="KEGG" id="llp:GH975_04705"/>
<keyword evidence="5" id="KW-1185">Reference proteome</keyword>